<dbReference type="PANTHER" id="PTHR43406:SF1">
    <property type="entry name" value="TRYPTOPHAN SYNTHASE ALPHA CHAIN, CHLOROPLASTIC"/>
    <property type="match status" value="1"/>
</dbReference>
<evidence type="ECO:0000313" key="11">
    <source>
        <dbReference type="EMBL" id="AST56275.1"/>
    </source>
</evidence>
<dbReference type="Gene3D" id="3.20.20.70">
    <property type="entry name" value="Aldolase class I"/>
    <property type="match status" value="1"/>
</dbReference>
<dbReference type="InterPro" id="IPR018204">
    <property type="entry name" value="Trp_synthase_alpha_AS"/>
</dbReference>
<dbReference type="HAMAP" id="MF_00131">
    <property type="entry name" value="Trp_synth_alpha"/>
    <property type="match status" value="1"/>
</dbReference>
<comment type="catalytic activity">
    <reaction evidence="8 9">
        <text>(1S,2R)-1-C-(indol-3-yl)glycerol 3-phosphate + L-serine = D-glyceraldehyde 3-phosphate + L-tryptophan + H2O</text>
        <dbReference type="Rhea" id="RHEA:10532"/>
        <dbReference type="ChEBI" id="CHEBI:15377"/>
        <dbReference type="ChEBI" id="CHEBI:33384"/>
        <dbReference type="ChEBI" id="CHEBI:57912"/>
        <dbReference type="ChEBI" id="CHEBI:58866"/>
        <dbReference type="ChEBI" id="CHEBI:59776"/>
        <dbReference type="EC" id="4.2.1.20"/>
    </reaction>
</comment>
<dbReference type="InterPro" id="IPR013785">
    <property type="entry name" value="Aldolase_TIM"/>
</dbReference>
<accession>A0A223I3A4</accession>
<dbReference type="FunFam" id="3.20.20.70:FF:000037">
    <property type="entry name" value="Tryptophan synthase alpha chain"/>
    <property type="match status" value="1"/>
</dbReference>
<organism evidence="12 13">
    <name type="scientific">Thermoanaerobacterium thermosaccharolyticum</name>
    <name type="common">Clostridium thermosaccharolyticum</name>
    <dbReference type="NCBI Taxonomy" id="1517"/>
    <lineage>
        <taxon>Bacteria</taxon>
        <taxon>Bacillati</taxon>
        <taxon>Bacillota</taxon>
        <taxon>Clostridia</taxon>
        <taxon>Thermoanaerobacterales</taxon>
        <taxon>Thermoanaerobacteraceae</taxon>
        <taxon>Thermoanaerobacterium</taxon>
    </lineage>
</organism>
<evidence type="ECO:0000256" key="9">
    <source>
        <dbReference type="HAMAP-Rule" id="MF_00131"/>
    </source>
</evidence>
<evidence type="ECO:0000256" key="3">
    <source>
        <dbReference type="ARBA" id="ARBA00011270"/>
    </source>
</evidence>
<dbReference type="InterPro" id="IPR011060">
    <property type="entry name" value="RibuloseP-bd_barrel"/>
</dbReference>
<evidence type="ECO:0000313" key="12">
    <source>
        <dbReference type="EMBL" id="AST59223.1"/>
    </source>
</evidence>
<dbReference type="PANTHER" id="PTHR43406">
    <property type="entry name" value="TRYPTOPHAN SYNTHASE, ALPHA CHAIN"/>
    <property type="match status" value="1"/>
</dbReference>
<evidence type="ECO:0000256" key="7">
    <source>
        <dbReference type="ARBA" id="ARBA00023239"/>
    </source>
</evidence>
<reference evidence="12 13" key="1">
    <citation type="submission" date="2016-08" db="EMBL/GenBank/DDBJ databases">
        <title>A novel genetic cassette of butanologenic Thermoanaerobacterium thermosaccharolyticum that directly convert cellulose to butanol.</title>
        <authorList>
            <person name="Li T."/>
            <person name="He J."/>
        </authorList>
    </citation>
    <scope>NUCLEOTIDE SEQUENCE [LARGE SCALE GENOMIC DNA]</scope>
    <source>
        <strain evidence="12 13">TG57</strain>
    </source>
</reference>
<comment type="subunit">
    <text evidence="3 9">Tetramer of two alpha and two beta chains.</text>
</comment>
<dbReference type="EMBL" id="CP016893">
    <property type="protein sequence ID" value="AST56275.1"/>
    <property type="molecule type" value="Genomic_DNA"/>
</dbReference>
<dbReference type="GO" id="GO:0004834">
    <property type="term" value="F:tryptophan synthase activity"/>
    <property type="evidence" value="ECO:0007669"/>
    <property type="project" value="UniProtKB-UniRule"/>
</dbReference>
<dbReference type="AlphaFoldDB" id="A0A223I3A4"/>
<keyword evidence="4 9" id="KW-0028">Amino-acid biosynthesis</keyword>
<evidence type="ECO:0000256" key="5">
    <source>
        <dbReference type="ARBA" id="ARBA00022822"/>
    </source>
</evidence>
<dbReference type="UniPathway" id="UPA00035">
    <property type="reaction ID" value="UER00044"/>
</dbReference>
<dbReference type="SUPFAM" id="SSF51366">
    <property type="entry name" value="Ribulose-phoshate binding barrel"/>
    <property type="match status" value="1"/>
</dbReference>
<dbReference type="Proteomes" id="UP000214975">
    <property type="component" value="Chromosome"/>
</dbReference>
<keyword evidence="7 9" id="KW-0456">Lyase</keyword>
<feature type="active site" description="Proton acceptor" evidence="9">
    <location>
        <position position="73"/>
    </location>
</feature>
<comment type="similarity">
    <text evidence="9 10">Belongs to the TrpA family.</text>
</comment>
<dbReference type="CDD" id="cd04724">
    <property type="entry name" value="Tryptophan_synthase_alpha"/>
    <property type="match status" value="1"/>
</dbReference>
<protein>
    <recommendedName>
        <fullName evidence="9">Tryptophan synthase alpha chain</fullName>
        <ecNumber evidence="9">4.2.1.20</ecNumber>
    </recommendedName>
</protein>
<evidence type="ECO:0000256" key="8">
    <source>
        <dbReference type="ARBA" id="ARBA00049047"/>
    </source>
</evidence>
<evidence type="ECO:0000256" key="4">
    <source>
        <dbReference type="ARBA" id="ARBA00022605"/>
    </source>
</evidence>
<evidence type="ECO:0000256" key="1">
    <source>
        <dbReference type="ARBA" id="ARBA00003365"/>
    </source>
</evidence>
<evidence type="ECO:0000256" key="6">
    <source>
        <dbReference type="ARBA" id="ARBA00023141"/>
    </source>
</evidence>
<comment type="pathway">
    <text evidence="2 9">Amino-acid biosynthesis; L-tryptophan biosynthesis; L-tryptophan from chorismate: step 5/5.</text>
</comment>
<dbReference type="EMBL" id="CP016893">
    <property type="protein sequence ID" value="AST59223.1"/>
    <property type="molecule type" value="Genomic_DNA"/>
</dbReference>
<dbReference type="GO" id="GO:0005829">
    <property type="term" value="C:cytosol"/>
    <property type="evidence" value="ECO:0007669"/>
    <property type="project" value="TreeGrafter"/>
</dbReference>
<sequence>MSALNNEMNTVASMNRIDKKFYELKQKGLKAMIPFITAGDPSLDVTVELVFKMEEGGADIIEIGIPYSDPLADGPIIQASSTRALKNGTKINNIMNAVKKIRQKSEIPLVYLVYYNSIFKYGIERFVNEAKESGIDGLIIPDLPLEERKDIKEISEKYGIYLIPLVAPTSKERIKSICESGKGFVYCVSTKGVTGIRNSIETDIKEYMRTVSEYTNMPKAIGFGISGPDMAKRFAPYCDGIIVGSAIVKMINDSRSKEDIYDNVKKFIFSIKEAI</sequence>
<feature type="active site" description="Proton acceptor" evidence="9">
    <location>
        <position position="62"/>
    </location>
</feature>
<evidence type="ECO:0000256" key="10">
    <source>
        <dbReference type="RuleBase" id="RU003662"/>
    </source>
</evidence>
<evidence type="ECO:0000313" key="13">
    <source>
        <dbReference type="Proteomes" id="UP000214975"/>
    </source>
</evidence>
<evidence type="ECO:0000256" key="2">
    <source>
        <dbReference type="ARBA" id="ARBA00004733"/>
    </source>
</evidence>
<gene>
    <name evidence="9" type="primary">trpA</name>
    <name evidence="11" type="ORF">Thert_00012</name>
    <name evidence="12" type="ORF">Thert_03513</name>
</gene>
<name>A0A223I3A4_THETR</name>
<keyword evidence="6 9" id="KW-0057">Aromatic amino acid biosynthesis</keyword>
<proteinExistence type="inferred from homology"/>
<dbReference type="InterPro" id="IPR002028">
    <property type="entry name" value="Trp_synthase_suA"/>
</dbReference>
<dbReference type="PROSITE" id="PS00167">
    <property type="entry name" value="TRP_SYNTHASE_ALPHA"/>
    <property type="match status" value="1"/>
</dbReference>
<dbReference type="Pfam" id="PF00290">
    <property type="entry name" value="Trp_syntA"/>
    <property type="match status" value="1"/>
</dbReference>
<keyword evidence="5 9" id="KW-0822">Tryptophan biosynthesis</keyword>
<dbReference type="EC" id="4.2.1.20" evidence="9"/>
<dbReference type="NCBIfam" id="TIGR00262">
    <property type="entry name" value="trpA"/>
    <property type="match status" value="1"/>
</dbReference>
<comment type="function">
    <text evidence="1 9">The alpha subunit is responsible for the aldol cleavage of indoleglycerol phosphate to indole and glyceraldehyde 3-phosphate.</text>
</comment>